<dbReference type="PANTHER" id="PTHR11067:SF9">
    <property type="entry name" value="INOSINE TRIPHOSPHATE PYROPHOSPHATASE"/>
    <property type="match status" value="1"/>
</dbReference>
<keyword evidence="7 10" id="KW-0546">Nucleotide metabolism</keyword>
<feature type="binding site" evidence="10">
    <location>
        <begin position="179"/>
        <end position="180"/>
    </location>
    <ligand>
        <name>substrate</name>
    </ligand>
</feature>
<dbReference type="EMBL" id="AYYD01000754">
    <property type="protein sequence ID" value="ETK10310.1"/>
    <property type="molecule type" value="Genomic_DNA"/>
</dbReference>
<dbReference type="HAMAP" id="MF_01405">
    <property type="entry name" value="Non_canon_purine_NTPase"/>
    <property type="match status" value="1"/>
</dbReference>
<dbReference type="CDD" id="cd00515">
    <property type="entry name" value="HAM1"/>
    <property type="match status" value="1"/>
</dbReference>
<organism evidence="12 13">
    <name type="scientific">Tannerella sp. oral taxon BU063 isolate Cell 6/7/9</name>
    <dbReference type="NCBI Taxonomy" id="1411021"/>
    <lineage>
        <taxon>Bacteria</taxon>
        <taxon>Pseudomonadati</taxon>
        <taxon>Bacteroidota</taxon>
        <taxon>Bacteroidia</taxon>
        <taxon>Bacteroidales</taxon>
        <taxon>Tannerellaceae</taxon>
        <taxon>Tannerella</taxon>
    </lineage>
</organism>
<keyword evidence="5 10" id="KW-0378">Hydrolase</keyword>
<evidence type="ECO:0000256" key="8">
    <source>
        <dbReference type="ARBA" id="ARBA00051875"/>
    </source>
</evidence>
<dbReference type="InterPro" id="IPR020922">
    <property type="entry name" value="dITP/XTP_pyrophosphatase"/>
</dbReference>
<dbReference type="PANTHER" id="PTHR11067">
    <property type="entry name" value="INOSINE TRIPHOSPHATE PYROPHOSPHATASE/HAM1 PROTEIN"/>
    <property type="match status" value="1"/>
</dbReference>
<accession>W2CT16</accession>
<dbReference type="GO" id="GO:0000166">
    <property type="term" value="F:nucleotide binding"/>
    <property type="evidence" value="ECO:0007669"/>
    <property type="project" value="UniProtKB-KW"/>
</dbReference>
<gene>
    <name evidence="12" type="ORF">T231_05500</name>
</gene>
<proteinExistence type="inferred from homology"/>
<evidence type="ECO:0000256" key="5">
    <source>
        <dbReference type="ARBA" id="ARBA00022801"/>
    </source>
</evidence>
<dbReference type="NCBIfam" id="NF011398">
    <property type="entry name" value="PRK14823.1"/>
    <property type="match status" value="1"/>
</dbReference>
<evidence type="ECO:0000256" key="7">
    <source>
        <dbReference type="ARBA" id="ARBA00023080"/>
    </source>
</evidence>
<dbReference type="Gene3D" id="3.90.950.10">
    <property type="match status" value="1"/>
</dbReference>
<comment type="subunit">
    <text evidence="2 10">Homodimer.</text>
</comment>
<keyword evidence="4 10" id="KW-0547">Nucleotide-binding</keyword>
<feature type="binding site" evidence="10">
    <location>
        <begin position="9"/>
        <end position="14"/>
    </location>
    <ligand>
        <name>substrate</name>
    </ligand>
</feature>
<dbReference type="SUPFAM" id="SSF52972">
    <property type="entry name" value="ITPase-like"/>
    <property type="match status" value="1"/>
</dbReference>
<dbReference type="Proteomes" id="UP000018874">
    <property type="component" value="Unassembled WGS sequence"/>
</dbReference>
<feature type="binding site" evidence="10">
    <location>
        <position position="72"/>
    </location>
    <ligand>
        <name>substrate</name>
    </ligand>
</feature>
<dbReference type="FunFam" id="3.90.950.10:FF:000001">
    <property type="entry name" value="dITP/XTP pyrophosphatase"/>
    <property type="match status" value="1"/>
</dbReference>
<dbReference type="InterPro" id="IPR029001">
    <property type="entry name" value="ITPase-like_fam"/>
</dbReference>
<dbReference type="GO" id="GO:0036220">
    <property type="term" value="F:ITP diphosphatase activity"/>
    <property type="evidence" value="ECO:0007669"/>
    <property type="project" value="UniProtKB-UniRule"/>
</dbReference>
<dbReference type="EC" id="3.6.1.66" evidence="10"/>
<evidence type="ECO:0000256" key="9">
    <source>
        <dbReference type="ARBA" id="ARBA00052017"/>
    </source>
</evidence>
<reference evidence="12 13" key="1">
    <citation type="submission" date="2013-11" db="EMBL/GenBank/DDBJ databases">
        <title>Single cell genomics of uncultured Tannerella BU063 (oral taxon 286).</title>
        <authorList>
            <person name="Beall C.J."/>
            <person name="Campbell A.G."/>
            <person name="Griffen A.L."/>
            <person name="Podar M."/>
            <person name="Leys E.J."/>
        </authorList>
    </citation>
    <scope>NUCLEOTIDE SEQUENCE [LARGE SCALE GENOMIC DNA]</scope>
    <source>
        <strain evidence="12">Cell 6/7/9</strain>
    </source>
</reference>
<dbReference type="AlphaFoldDB" id="W2CT16"/>
<dbReference type="GO" id="GO:0009117">
    <property type="term" value="P:nucleotide metabolic process"/>
    <property type="evidence" value="ECO:0007669"/>
    <property type="project" value="UniProtKB-KW"/>
</dbReference>
<dbReference type="InterPro" id="IPR002637">
    <property type="entry name" value="RdgB/HAM1"/>
</dbReference>
<evidence type="ECO:0000256" key="3">
    <source>
        <dbReference type="ARBA" id="ARBA00022723"/>
    </source>
</evidence>
<dbReference type="GO" id="GO:0035870">
    <property type="term" value="F:dITP diphosphatase activity"/>
    <property type="evidence" value="ECO:0007669"/>
    <property type="project" value="UniProtKB-UniRule"/>
</dbReference>
<comment type="cofactor">
    <cofactor evidence="10">
        <name>Mg(2+)</name>
        <dbReference type="ChEBI" id="CHEBI:18420"/>
    </cofactor>
    <text evidence="10">Binds 1 Mg(2+) ion per subunit.</text>
</comment>
<dbReference type="NCBIfam" id="TIGR00042">
    <property type="entry name" value="RdgB/HAM1 family non-canonical purine NTP pyrophosphatase"/>
    <property type="match status" value="1"/>
</dbReference>
<comment type="similarity">
    <text evidence="1 10 11">Belongs to the HAM1 NTPase family.</text>
</comment>
<comment type="caution">
    <text evidence="12">The sequence shown here is derived from an EMBL/GenBank/DDBJ whole genome shotgun (WGS) entry which is preliminary data.</text>
</comment>
<keyword evidence="3 10" id="KW-0479">Metal-binding</keyword>
<sequence length="194" mass="21656">MMRTLVFATHNLHKLREVRDMLPHDSIRLVGLTDLGQMEPLPETSATIEGNALQKARFVKEHYGYDCFADDTGLEVEALDGAPGVYSARYAGEACDSAANVRKLLEALRDTDHRKARFRTVIALITDGEERLFEGEVSGQITTETHGAGGFGYDPIFRPDGFDRTFAELSPDEKNAISHRGRAVRRLVQHLTNR</sequence>
<evidence type="ECO:0000313" key="12">
    <source>
        <dbReference type="EMBL" id="ETK10310.1"/>
    </source>
</evidence>
<dbReference type="GO" id="GO:0036222">
    <property type="term" value="F:XTP diphosphatase activity"/>
    <property type="evidence" value="ECO:0007669"/>
    <property type="project" value="UniProtKB-UniRule"/>
</dbReference>
<evidence type="ECO:0000256" key="4">
    <source>
        <dbReference type="ARBA" id="ARBA00022741"/>
    </source>
</evidence>
<evidence type="ECO:0000256" key="10">
    <source>
        <dbReference type="HAMAP-Rule" id="MF_01405"/>
    </source>
</evidence>
<evidence type="ECO:0000256" key="2">
    <source>
        <dbReference type="ARBA" id="ARBA00011738"/>
    </source>
</evidence>
<keyword evidence="13" id="KW-1185">Reference proteome</keyword>
<feature type="binding site" evidence="10">
    <location>
        <position position="174"/>
    </location>
    <ligand>
        <name>substrate</name>
    </ligand>
</feature>
<evidence type="ECO:0000313" key="13">
    <source>
        <dbReference type="Proteomes" id="UP000018874"/>
    </source>
</evidence>
<comment type="function">
    <text evidence="10">Pyrophosphatase that catalyzes the hydrolysis of nucleoside triphosphates to their monophosphate derivatives, with a high preference for the non-canonical purine nucleotides XTP (xanthosine triphosphate), dITP (deoxyinosine triphosphate) and ITP. Seems to function as a house-cleaning enzyme that removes non-canonical purine nucleotides from the nucleotide pool, thus preventing their incorporation into DNA/RNA and avoiding chromosomal lesions.</text>
</comment>
<evidence type="ECO:0000256" key="11">
    <source>
        <dbReference type="RuleBase" id="RU003781"/>
    </source>
</evidence>
<comment type="catalytic activity">
    <reaction evidence="8 10">
        <text>dITP + H2O = dIMP + diphosphate + H(+)</text>
        <dbReference type="Rhea" id="RHEA:28342"/>
        <dbReference type="ChEBI" id="CHEBI:15377"/>
        <dbReference type="ChEBI" id="CHEBI:15378"/>
        <dbReference type="ChEBI" id="CHEBI:33019"/>
        <dbReference type="ChEBI" id="CHEBI:61194"/>
        <dbReference type="ChEBI" id="CHEBI:61382"/>
        <dbReference type="EC" id="3.6.1.66"/>
    </reaction>
</comment>
<comment type="catalytic activity">
    <reaction evidence="9 10">
        <text>XTP + H2O = XMP + diphosphate + H(+)</text>
        <dbReference type="Rhea" id="RHEA:28610"/>
        <dbReference type="ChEBI" id="CHEBI:15377"/>
        <dbReference type="ChEBI" id="CHEBI:15378"/>
        <dbReference type="ChEBI" id="CHEBI:33019"/>
        <dbReference type="ChEBI" id="CHEBI:57464"/>
        <dbReference type="ChEBI" id="CHEBI:61314"/>
        <dbReference type="EC" id="3.6.1.66"/>
    </reaction>
</comment>
<dbReference type="Pfam" id="PF01725">
    <property type="entry name" value="Ham1p_like"/>
    <property type="match status" value="1"/>
</dbReference>
<name>W2CT16_9BACT</name>
<feature type="binding site" evidence="10">
    <location>
        <position position="71"/>
    </location>
    <ligand>
        <name>Mg(2+)</name>
        <dbReference type="ChEBI" id="CHEBI:18420"/>
    </ligand>
</feature>
<dbReference type="GO" id="GO:0046872">
    <property type="term" value="F:metal ion binding"/>
    <property type="evidence" value="ECO:0007669"/>
    <property type="project" value="UniProtKB-KW"/>
</dbReference>
<comment type="caution">
    <text evidence="10">Lacks conserved residue(s) required for the propagation of feature annotation.</text>
</comment>
<protein>
    <recommendedName>
        <fullName evidence="10">dITP/XTP pyrophosphatase</fullName>
        <ecNumber evidence="10">3.6.1.66</ecNumber>
    </recommendedName>
    <alternativeName>
        <fullName evidence="10">Non-canonical purine NTP pyrophosphatase</fullName>
    </alternativeName>
    <alternativeName>
        <fullName evidence="10">Non-standard purine NTP pyrophosphatase</fullName>
    </alternativeName>
    <alternativeName>
        <fullName evidence="10">Nucleoside-triphosphate diphosphatase</fullName>
    </alternativeName>
    <alternativeName>
        <fullName evidence="10">Nucleoside-triphosphate pyrophosphatase</fullName>
        <shortName evidence="10">NTPase</shortName>
    </alternativeName>
</protein>
<evidence type="ECO:0000256" key="6">
    <source>
        <dbReference type="ARBA" id="ARBA00022842"/>
    </source>
</evidence>
<evidence type="ECO:0000256" key="1">
    <source>
        <dbReference type="ARBA" id="ARBA00008023"/>
    </source>
</evidence>
<feature type="active site" description="Proton acceptor" evidence="10">
    <location>
        <position position="71"/>
    </location>
</feature>
<feature type="binding site" evidence="10">
    <location>
        <begin position="151"/>
        <end position="154"/>
    </location>
    <ligand>
        <name>substrate</name>
    </ligand>
</feature>
<comment type="catalytic activity">
    <reaction evidence="10">
        <text>ITP + H2O = IMP + diphosphate + H(+)</text>
        <dbReference type="Rhea" id="RHEA:29399"/>
        <dbReference type="ChEBI" id="CHEBI:15377"/>
        <dbReference type="ChEBI" id="CHEBI:15378"/>
        <dbReference type="ChEBI" id="CHEBI:33019"/>
        <dbReference type="ChEBI" id="CHEBI:58053"/>
        <dbReference type="ChEBI" id="CHEBI:61402"/>
        <dbReference type="EC" id="3.6.1.66"/>
    </reaction>
</comment>
<keyword evidence="6 10" id="KW-0460">Magnesium</keyword>
<dbReference type="GO" id="GO:0009146">
    <property type="term" value="P:purine nucleoside triphosphate catabolic process"/>
    <property type="evidence" value="ECO:0007669"/>
    <property type="project" value="UniProtKB-UniRule"/>
</dbReference>
<dbReference type="GO" id="GO:0005829">
    <property type="term" value="C:cytosol"/>
    <property type="evidence" value="ECO:0007669"/>
    <property type="project" value="TreeGrafter"/>
</dbReference>
<dbReference type="PATRIC" id="fig|1411021.3.peg.564"/>
<dbReference type="GO" id="GO:0017111">
    <property type="term" value="F:ribonucleoside triphosphate phosphatase activity"/>
    <property type="evidence" value="ECO:0007669"/>
    <property type="project" value="InterPro"/>
</dbReference>